<protein>
    <recommendedName>
        <fullName evidence="3">Transcriptional regulator</fullName>
    </recommendedName>
</protein>
<evidence type="ECO:0000313" key="2">
    <source>
        <dbReference type="Proteomes" id="UP000248333"/>
    </source>
</evidence>
<organism evidence="1 2">
    <name type="scientific">Micromonospora arborensis</name>
    <dbReference type="NCBI Taxonomy" id="2116518"/>
    <lineage>
        <taxon>Bacteria</taxon>
        <taxon>Bacillati</taxon>
        <taxon>Actinomycetota</taxon>
        <taxon>Actinomycetes</taxon>
        <taxon>Micromonosporales</taxon>
        <taxon>Micromonosporaceae</taxon>
        <taxon>Micromonospora</taxon>
    </lineage>
</organism>
<dbReference type="RefSeq" id="WP_110565780.1">
    <property type="nucleotide sequence ID" value="NZ_PYBV01000028.1"/>
</dbReference>
<dbReference type="Gene3D" id="1.25.40.10">
    <property type="entry name" value="Tetratricopeptide repeat domain"/>
    <property type="match status" value="1"/>
</dbReference>
<dbReference type="SUPFAM" id="SSF48452">
    <property type="entry name" value="TPR-like"/>
    <property type="match status" value="1"/>
</dbReference>
<accession>A0A318NKD5</accession>
<gene>
    <name evidence="1" type="ORF">C7C45_22950</name>
</gene>
<keyword evidence="2" id="KW-1185">Reference proteome</keyword>
<comment type="caution">
    <text evidence="1">The sequence shown here is derived from an EMBL/GenBank/DDBJ whole genome shotgun (WGS) entry which is preliminary data.</text>
</comment>
<reference evidence="1 2" key="1">
    <citation type="submission" date="2018-03" db="EMBL/GenBank/DDBJ databases">
        <title>Bioinformatic expansion and discovery of thiopeptide antibiotics.</title>
        <authorList>
            <person name="Schwalen C.J."/>
            <person name="Hudson G.A."/>
            <person name="Mitchell D.A."/>
        </authorList>
    </citation>
    <scope>NUCLEOTIDE SEQUENCE [LARGE SCALE GENOMIC DNA]</scope>
    <source>
        <strain evidence="1 2">NRRL 8041</strain>
    </source>
</reference>
<dbReference type="Proteomes" id="UP000248333">
    <property type="component" value="Unassembled WGS sequence"/>
</dbReference>
<proteinExistence type="predicted"/>
<dbReference type="EMBL" id="PYBV01000028">
    <property type="protein sequence ID" value="PYC67345.1"/>
    <property type="molecule type" value="Genomic_DNA"/>
</dbReference>
<evidence type="ECO:0000313" key="1">
    <source>
        <dbReference type="EMBL" id="PYC67345.1"/>
    </source>
</evidence>
<name>A0A318NKD5_9ACTN</name>
<dbReference type="OrthoDB" id="3213425at2"/>
<dbReference type="AlphaFoldDB" id="A0A318NKD5"/>
<dbReference type="InterPro" id="IPR011990">
    <property type="entry name" value="TPR-like_helical_dom_sf"/>
</dbReference>
<evidence type="ECO:0008006" key="3">
    <source>
        <dbReference type="Google" id="ProtNLM"/>
    </source>
</evidence>
<sequence length="434" mass="46769">MSQRVSGTAIPRHVLEREDMRAALARHDFGTVFMLARKWAGISYSRIAEACSIKAERVGALARGQGSIATYEKISLIADAMRIPGHMLGLAPRDWEANQPGAQDARGETVNRRDFLRVSAVGAGTLLGAVDVADLASGRRLGEELPKVLARRTARLRRLDDVLGGGDTVRLYLSEYEMTKKLVAGGTYTETVQQRLLAILAEQAQQAGWAAFDAGDLNLSKRLYGESHGIANQAHAPHLAGNALAFLAYQTVGGDPREAVAIAEASCAAAGDEAPATVTALLHERRAWAHAVVGNARETDAALATARAALQGRNATQEPDWSTWVDDQEVTIMTGRCWAELGRPLRAVPLLEDVLEGFDDAHARDKALYSCWLADAYATAGEPEEAARVAGRVLDLSEGVASVRPRQRLSPVLQRLRDHAAVPGVREVLERARA</sequence>